<dbReference type="SUPFAM" id="SSF55073">
    <property type="entry name" value="Nucleotide cyclase"/>
    <property type="match status" value="1"/>
</dbReference>
<keyword evidence="5" id="KW-1185">Reference proteome</keyword>
<dbReference type="Pfam" id="PF00990">
    <property type="entry name" value="GGDEF"/>
    <property type="match status" value="1"/>
</dbReference>
<dbReference type="InterPro" id="IPR035965">
    <property type="entry name" value="PAS-like_dom_sf"/>
</dbReference>
<dbReference type="CDD" id="cd00130">
    <property type="entry name" value="PAS"/>
    <property type="match status" value="1"/>
</dbReference>
<dbReference type="PANTHER" id="PTHR45138:SF9">
    <property type="entry name" value="DIGUANYLATE CYCLASE DGCM-RELATED"/>
    <property type="match status" value="1"/>
</dbReference>
<dbReference type="GO" id="GO:0005886">
    <property type="term" value="C:plasma membrane"/>
    <property type="evidence" value="ECO:0007669"/>
    <property type="project" value="TreeGrafter"/>
</dbReference>
<dbReference type="Gene3D" id="3.30.70.270">
    <property type="match status" value="1"/>
</dbReference>
<name>A0A418Y5Q8_9BURK</name>
<evidence type="ECO:0000313" key="4">
    <source>
        <dbReference type="EMBL" id="RJG21951.1"/>
    </source>
</evidence>
<proteinExistence type="predicted"/>
<dbReference type="GO" id="GO:1902201">
    <property type="term" value="P:negative regulation of bacterial-type flagellum-dependent cell motility"/>
    <property type="evidence" value="ECO:0007669"/>
    <property type="project" value="TreeGrafter"/>
</dbReference>
<dbReference type="Gene3D" id="3.30.450.20">
    <property type="entry name" value="PAS domain"/>
    <property type="match status" value="1"/>
</dbReference>
<protein>
    <recommendedName>
        <fullName evidence="1">diguanylate cyclase</fullName>
        <ecNumber evidence="1">2.7.7.65</ecNumber>
    </recommendedName>
</protein>
<dbReference type="PROSITE" id="PS50887">
    <property type="entry name" value="GGDEF"/>
    <property type="match status" value="1"/>
</dbReference>
<comment type="caution">
    <text evidence="4">The sequence shown here is derived from an EMBL/GenBank/DDBJ whole genome shotgun (WGS) entry which is preliminary data.</text>
</comment>
<evidence type="ECO:0000256" key="2">
    <source>
        <dbReference type="ARBA" id="ARBA00034247"/>
    </source>
</evidence>
<dbReference type="GO" id="GO:0052621">
    <property type="term" value="F:diguanylate cyclase activity"/>
    <property type="evidence" value="ECO:0007669"/>
    <property type="project" value="UniProtKB-EC"/>
</dbReference>
<dbReference type="InterPro" id="IPR043128">
    <property type="entry name" value="Rev_trsase/Diguanyl_cyclase"/>
</dbReference>
<dbReference type="GO" id="GO:0043709">
    <property type="term" value="P:cell adhesion involved in single-species biofilm formation"/>
    <property type="evidence" value="ECO:0007669"/>
    <property type="project" value="TreeGrafter"/>
</dbReference>
<feature type="domain" description="GGDEF" evidence="3">
    <location>
        <begin position="169"/>
        <end position="300"/>
    </location>
</feature>
<dbReference type="EC" id="2.7.7.65" evidence="1"/>
<accession>A0A418Y5Q8</accession>
<dbReference type="SUPFAM" id="SSF55785">
    <property type="entry name" value="PYP-like sensor domain (PAS domain)"/>
    <property type="match status" value="1"/>
</dbReference>
<dbReference type="CDD" id="cd01949">
    <property type="entry name" value="GGDEF"/>
    <property type="match status" value="1"/>
</dbReference>
<dbReference type="SMART" id="SM00267">
    <property type="entry name" value="GGDEF"/>
    <property type="match status" value="1"/>
</dbReference>
<dbReference type="InterPro" id="IPR000160">
    <property type="entry name" value="GGDEF_dom"/>
</dbReference>
<gene>
    <name evidence="4" type="ORF">D3872_06125</name>
</gene>
<dbReference type="PANTHER" id="PTHR45138">
    <property type="entry name" value="REGULATORY COMPONENTS OF SENSORY TRANSDUCTION SYSTEM"/>
    <property type="match status" value="1"/>
</dbReference>
<evidence type="ECO:0000256" key="1">
    <source>
        <dbReference type="ARBA" id="ARBA00012528"/>
    </source>
</evidence>
<evidence type="ECO:0000313" key="5">
    <source>
        <dbReference type="Proteomes" id="UP000284006"/>
    </source>
</evidence>
<dbReference type="Proteomes" id="UP000284006">
    <property type="component" value="Unassembled WGS sequence"/>
</dbReference>
<dbReference type="FunFam" id="3.30.70.270:FF:000001">
    <property type="entry name" value="Diguanylate cyclase domain protein"/>
    <property type="match status" value="1"/>
</dbReference>
<dbReference type="InterPro" id="IPR050469">
    <property type="entry name" value="Diguanylate_Cyclase"/>
</dbReference>
<reference evidence="4 5" key="1">
    <citation type="submission" date="2018-09" db="EMBL/GenBank/DDBJ databases">
        <authorList>
            <person name="Zhu H."/>
        </authorList>
    </citation>
    <scope>NUCLEOTIDE SEQUENCE [LARGE SCALE GENOMIC DNA]</scope>
    <source>
        <strain evidence="4 5">K1S02-61</strain>
    </source>
</reference>
<dbReference type="EMBL" id="QYUP01000065">
    <property type="protein sequence ID" value="RJG21951.1"/>
    <property type="molecule type" value="Genomic_DNA"/>
</dbReference>
<organism evidence="4 5">
    <name type="scientific">Massilia cavernae</name>
    <dbReference type="NCBI Taxonomy" id="2320864"/>
    <lineage>
        <taxon>Bacteria</taxon>
        <taxon>Pseudomonadati</taxon>
        <taxon>Pseudomonadota</taxon>
        <taxon>Betaproteobacteria</taxon>
        <taxon>Burkholderiales</taxon>
        <taxon>Oxalobacteraceae</taxon>
        <taxon>Telluria group</taxon>
        <taxon>Massilia</taxon>
    </lineage>
</organism>
<dbReference type="InterPro" id="IPR013767">
    <property type="entry name" value="PAS_fold"/>
</dbReference>
<dbReference type="AlphaFoldDB" id="A0A418Y5Q8"/>
<dbReference type="Pfam" id="PF00989">
    <property type="entry name" value="PAS"/>
    <property type="match status" value="1"/>
</dbReference>
<comment type="catalytic activity">
    <reaction evidence="2">
        <text>2 GTP = 3',3'-c-di-GMP + 2 diphosphate</text>
        <dbReference type="Rhea" id="RHEA:24898"/>
        <dbReference type="ChEBI" id="CHEBI:33019"/>
        <dbReference type="ChEBI" id="CHEBI:37565"/>
        <dbReference type="ChEBI" id="CHEBI:58805"/>
        <dbReference type="EC" id="2.7.7.65"/>
    </reaction>
</comment>
<dbReference type="InterPro" id="IPR000014">
    <property type="entry name" value="PAS"/>
</dbReference>
<dbReference type="GO" id="GO:0006355">
    <property type="term" value="P:regulation of DNA-templated transcription"/>
    <property type="evidence" value="ECO:0007669"/>
    <property type="project" value="InterPro"/>
</dbReference>
<dbReference type="NCBIfam" id="TIGR00254">
    <property type="entry name" value="GGDEF"/>
    <property type="match status" value="1"/>
</dbReference>
<dbReference type="InterPro" id="IPR029787">
    <property type="entry name" value="Nucleotide_cyclase"/>
</dbReference>
<evidence type="ECO:0000259" key="3">
    <source>
        <dbReference type="PROSITE" id="PS50887"/>
    </source>
</evidence>
<dbReference type="NCBIfam" id="TIGR00229">
    <property type="entry name" value="sensory_box"/>
    <property type="match status" value="1"/>
</dbReference>
<dbReference type="OrthoDB" id="9813903at2"/>
<sequence>MITALPASLMLALIEESLDAVLIIDDACTIRYANHAMHVLCGYAIGALPGSSVDCVLPEAAAAQRRANDRHRGNGAFGKVGESVLRHQCGEQIPVEMKALDLGMHDGTRYFGAFIEDLRPRRRMEEKHAELMAALERQAMTDPLTEIANRRSFDAEAGQMMALGWRRGADMAVGIADIDHFKKINDDHGHPVGDEVLREIARRMIAAARTTDFVARIGGEEFGLLFPDTSSETAIGVAERIREAIATEPITTAANKKLAVTISIGLATLPPGTALDEALGTADCALYKAKDGGRNRVESL</sequence>